<dbReference type="PANTHER" id="PTHR39624">
    <property type="entry name" value="PROTEIN INVOLVED IN RIMO-MEDIATED BETA-METHYLTHIOLATION OF RIBOSOMAL PROTEIN S12 YCAO"/>
    <property type="match status" value="1"/>
</dbReference>
<organism evidence="1">
    <name type="scientific">Eiseniibacteriota bacterium</name>
    <dbReference type="NCBI Taxonomy" id="2212470"/>
    <lineage>
        <taxon>Bacteria</taxon>
        <taxon>Candidatus Eiseniibacteriota</taxon>
    </lineage>
</organism>
<dbReference type="AlphaFoldDB" id="A0A832MMC9"/>
<evidence type="ECO:0000313" key="1">
    <source>
        <dbReference type="EMBL" id="HGZ43671.1"/>
    </source>
</evidence>
<dbReference type="PANTHER" id="PTHR39624:SF2">
    <property type="entry name" value="OSMC-LIKE PROTEIN"/>
    <property type="match status" value="1"/>
</dbReference>
<gene>
    <name evidence="1" type="ORF">ENR23_09650</name>
</gene>
<comment type="caution">
    <text evidence="1">The sequence shown here is derived from an EMBL/GenBank/DDBJ whole genome shotgun (WGS) entry which is preliminary data.</text>
</comment>
<reference evidence="1" key="1">
    <citation type="journal article" date="2020" name="mSystems">
        <title>Genome- and Community-Level Interaction Insights into Carbon Utilization and Element Cycling Functions of Hydrothermarchaeota in Hydrothermal Sediment.</title>
        <authorList>
            <person name="Zhou Z."/>
            <person name="Liu Y."/>
            <person name="Xu W."/>
            <person name="Pan J."/>
            <person name="Luo Z.H."/>
            <person name="Li M."/>
        </authorList>
    </citation>
    <scope>NUCLEOTIDE SEQUENCE [LARGE SCALE GENOMIC DNA]</scope>
    <source>
        <strain evidence="1">SpSt-381</strain>
    </source>
</reference>
<dbReference type="EMBL" id="DSQF01000020">
    <property type="protein sequence ID" value="HGZ43671.1"/>
    <property type="molecule type" value="Genomic_DNA"/>
</dbReference>
<dbReference type="Pfam" id="PF02566">
    <property type="entry name" value="OsmC"/>
    <property type="match status" value="1"/>
</dbReference>
<name>A0A832MMC9_UNCEI</name>
<protein>
    <submittedName>
        <fullName evidence="1">Osmotically inducible protein OsmC</fullName>
    </submittedName>
</protein>
<dbReference type="InterPro" id="IPR015946">
    <property type="entry name" value="KH_dom-like_a/b"/>
</dbReference>
<dbReference type="InterPro" id="IPR036102">
    <property type="entry name" value="OsmC/Ohrsf"/>
</dbReference>
<dbReference type="Gene3D" id="3.30.300.20">
    <property type="match status" value="1"/>
</dbReference>
<dbReference type="SUPFAM" id="SSF82784">
    <property type="entry name" value="OsmC-like"/>
    <property type="match status" value="1"/>
</dbReference>
<sequence>MEMTIRFPGGARVDASFGPYTVRTDQPAHGGGDGSAPTPFATFLASLGTCAGIYVLGFCRQRGLPTEGIRLVQRHDVDRATGMVTAVRLDIHVPEDFPEKYRPALVRAAEQCAVKKHMEAPPRFEIRALADETAPPADA</sequence>
<dbReference type="InterPro" id="IPR003718">
    <property type="entry name" value="OsmC/Ohr_fam"/>
</dbReference>
<proteinExistence type="predicted"/>
<accession>A0A832MMC9</accession>